<dbReference type="SUPFAM" id="SSF55681">
    <property type="entry name" value="Class II aaRS and biotin synthetases"/>
    <property type="match status" value="1"/>
</dbReference>
<dbReference type="PANTHER" id="PTHR12835:SF5">
    <property type="entry name" value="BIOTIN--PROTEIN LIGASE"/>
    <property type="match status" value="1"/>
</dbReference>
<dbReference type="Proteomes" id="UP000193648">
    <property type="component" value="Unassembled WGS sequence"/>
</dbReference>
<dbReference type="GO" id="GO:0005737">
    <property type="term" value="C:cytoplasm"/>
    <property type="evidence" value="ECO:0007669"/>
    <property type="project" value="TreeGrafter"/>
</dbReference>
<proteinExistence type="predicted"/>
<dbReference type="AlphaFoldDB" id="A0A1Y2GPG7"/>
<dbReference type="OrthoDB" id="10250105at2759"/>
<evidence type="ECO:0000313" key="2">
    <source>
        <dbReference type="Proteomes" id="UP000193648"/>
    </source>
</evidence>
<name>A0A1Y2GPG7_9FUNG</name>
<reference evidence="1 2" key="1">
    <citation type="submission" date="2016-07" db="EMBL/GenBank/DDBJ databases">
        <title>Pervasive Adenine N6-methylation of Active Genes in Fungi.</title>
        <authorList>
            <consortium name="DOE Joint Genome Institute"/>
            <person name="Mondo S.J."/>
            <person name="Dannebaum R.O."/>
            <person name="Kuo R.C."/>
            <person name="Labutti K."/>
            <person name="Haridas S."/>
            <person name="Kuo A."/>
            <person name="Salamov A."/>
            <person name="Ahrendt S.R."/>
            <person name="Lipzen A."/>
            <person name="Sullivan W."/>
            <person name="Andreopoulos W.B."/>
            <person name="Clum A."/>
            <person name="Lindquist E."/>
            <person name="Daum C."/>
            <person name="Ramamoorthy G.K."/>
            <person name="Gryganskyi A."/>
            <person name="Culley D."/>
            <person name="Magnuson J.K."/>
            <person name="James T.Y."/>
            <person name="O'Malley M.A."/>
            <person name="Stajich J.E."/>
            <person name="Spatafora J.W."/>
            <person name="Visel A."/>
            <person name="Grigoriev I.V."/>
        </authorList>
    </citation>
    <scope>NUCLEOTIDE SEQUENCE [LARGE SCALE GENOMIC DNA]</scope>
    <source>
        <strain evidence="1 2">NRRL 3116</strain>
    </source>
</reference>
<comment type="caution">
    <text evidence="1">The sequence shown here is derived from an EMBL/GenBank/DDBJ whole genome shotgun (WGS) entry which is preliminary data.</text>
</comment>
<dbReference type="STRING" id="64571.A0A1Y2GPG7"/>
<dbReference type="PANTHER" id="PTHR12835">
    <property type="entry name" value="BIOTIN PROTEIN LIGASE"/>
    <property type="match status" value="1"/>
</dbReference>
<protein>
    <submittedName>
        <fullName evidence="1">Uncharacterized protein</fullName>
    </submittedName>
</protein>
<dbReference type="InterPro" id="IPR045864">
    <property type="entry name" value="aa-tRNA-synth_II/BPL/LPL"/>
</dbReference>
<keyword evidence="2" id="KW-1185">Reference proteome</keyword>
<organism evidence="1 2">
    <name type="scientific">Lobosporangium transversale</name>
    <dbReference type="NCBI Taxonomy" id="64571"/>
    <lineage>
        <taxon>Eukaryota</taxon>
        <taxon>Fungi</taxon>
        <taxon>Fungi incertae sedis</taxon>
        <taxon>Mucoromycota</taxon>
        <taxon>Mortierellomycotina</taxon>
        <taxon>Mortierellomycetes</taxon>
        <taxon>Mortierellales</taxon>
        <taxon>Mortierellaceae</taxon>
        <taxon>Lobosporangium</taxon>
    </lineage>
</organism>
<dbReference type="GO" id="GO:0004077">
    <property type="term" value="F:biotin--[biotin carboxyl-carrier protein] ligase activity"/>
    <property type="evidence" value="ECO:0007669"/>
    <property type="project" value="TreeGrafter"/>
</dbReference>
<dbReference type="Gene3D" id="3.30.930.10">
    <property type="entry name" value="Bira Bifunctional Protein, Domain 2"/>
    <property type="match status" value="1"/>
</dbReference>
<dbReference type="EMBL" id="MCFF01000016">
    <property type="protein sequence ID" value="ORZ17547.1"/>
    <property type="molecule type" value="Genomic_DNA"/>
</dbReference>
<dbReference type="RefSeq" id="XP_021881934.1">
    <property type="nucleotide sequence ID" value="XM_022026527.1"/>
</dbReference>
<sequence length="111" mass="12605">MCLGRRPKRIKIGDVLVNSYFGGSEFLLVIGCGIDTTHPNPTTSINHLIRYHNKIRGKDLALLSQETVLAEVLIKFERLYKQFLGRNGQGGSNSLNRCYISSVYIRTQMWC</sequence>
<dbReference type="GeneID" id="33568370"/>
<dbReference type="InParanoid" id="A0A1Y2GPG7"/>
<evidence type="ECO:0000313" key="1">
    <source>
        <dbReference type="EMBL" id="ORZ17547.1"/>
    </source>
</evidence>
<gene>
    <name evidence="1" type="ORF">BCR41DRAFT_370359</name>
</gene>
<accession>A0A1Y2GPG7</accession>